<evidence type="ECO:0000259" key="12">
    <source>
        <dbReference type="PROSITE" id="PS50103"/>
    </source>
</evidence>
<dbReference type="SUPFAM" id="SSF90229">
    <property type="entry name" value="CCCH zinc finger"/>
    <property type="match status" value="1"/>
</dbReference>
<feature type="binding site" evidence="9">
    <location>
        <position position="657"/>
    </location>
    <ligand>
        <name>S-adenosyl-L-methionine</name>
        <dbReference type="ChEBI" id="CHEBI:59789"/>
    </ligand>
</feature>
<dbReference type="SUPFAM" id="SSF53335">
    <property type="entry name" value="S-adenosyl-L-methionine-dependent methyltransferases"/>
    <property type="match status" value="2"/>
</dbReference>
<keyword evidence="5 8" id="KW-0863">Zinc-finger</keyword>
<keyword evidence="2 9" id="KW-0808">Transferase</keyword>
<keyword evidence="3 9" id="KW-0949">S-adenosyl-L-methionine</keyword>
<dbReference type="AlphaFoldDB" id="A0A438IKL5"/>
<dbReference type="GO" id="GO:0032259">
    <property type="term" value="P:methylation"/>
    <property type="evidence" value="ECO:0007669"/>
    <property type="project" value="UniProtKB-KW"/>
</dbReference>
<dbReference type="SMART" id="SM00360">
    <property type="entry name" value="RRM"/>
    <property type="match status" value="1"/>
</dbReference>
<evidence type="ECO:0000256" key="7">
    <source>
        <dbReference type="PROSITE-ProRule" id="PRU00176"/>
    </source>
</evidence>
<dbReference type="PROSITE" id="PS50102">
    <property type="entry name" value="RRM"/>
    <property type="match status" value="1"/>
</dbReference>
<organism evidence="13 14">
    <name type="scientific">Vitis vinifera</name>
    <name type="common">Grape</name>
    <dbReference type="NCBI Taxonomy" id="29760"/>
    <lineage>
        <taxon>Eukaryota</taxon>
        <taxon>Viridiplantae</taxon>
        <taxon>Streptophyta</taxon>
        <taxon>Embryophyta</taxon>
        <taxon>Tracheophyta</taxon>
        <taxon>Spermatophyta</taxon>
        <taxon>Magnoliopsida</taxon>
        <taxon>eudicotyledons</taxon>
        <taxon>Gunneridae</taxon>
        <taxon>Pentapetalae</taxon>
        <taxon>rosids</taxon>
        <taxon>Vitales</taxon>
        <taxon>Vitaceae</taxon>
        <taxon>Viteae</taxon>
        <taxon>Vitis</taxon>
    </lineage>
</organism>
<dbReference type="InterPro" id="IPR025714">
    <property type="entry name" value="Methyltranfer_dom"/>
</dbReference>
<evidence type="ECO:0000256" key="8">
    <source>
        <dbReference type="PROSITE-ProRule" id="PRU00723"/>
    </source>
</evidence>
<sequence length="1245" mass="135992">MASSPDDQSSAKQTLNPSINGNDAPCPPQEHVGDEELKPSVPQSTDVIESGEKRKRSDPADSDNCRHPLWKTSLCSYFRSHSGSCSHGDACRYAHGEEELRQRPDNTWDPTSERAKKLLKSESGEKCDSKEDDVMMTEAVVDDGCADPGLSKCLLHLPPKWHSDQLRDFLGQQASGGVIYKSAKKKKGMMIGFVTFESAEQLKNAMEELEGKSIGNKNLKVGDVLPRSFEKKNNSALPLHQSTQKNMETALGGDDTDVSMSSFGLEDGDAVCDSSAPDSVLKARSARDVATPLAHLTYTDQLEHKKNSLMQTLKKLTRNARKACPNGVSLPEWILKSREIGGVRTSCGLPCKFEGILESPLVNGYRNKCEFSVGYSLQGKATVGFMLGNFREGITAVEEPADCPNVSMIARRYATIFQEFLQHSGLPLWNRFNNTGFWRQLTVREGRKPGKAAEAKISEPSISEVLVMVQVCSKGIDDEILNGEFERLAQAFTMGATASSPLPLTALVVQSVNSCSSFSFGASSQNVFTHPPRQLQLQQLCRGIPCASMMVRSSVDEIIFMIKMIAGKEQKPGYTKLESLDGIVDTWCSKSPDGMHGMFDHKGISNVASADAPLRPLPIPKEGSDSGPDAGGQIVEARIHDYISNLQFCISPTAFFQVNTLAAEKLYSLAGDWAGLGPDTLLFDVCCGTGTIGLTLAHRVGMVVGIEMNASAVSDAQRNAELNGIKNCRFVCAKAEDVMGSLLKEYLSVPQRQNEVPDFSQSDDKVISNSEDKMESINNALNPEGSSSHELESGKGASGCLENVQRESKNELHNGCSSKDGNISVRQFKNFVAIVDPPRGGLHPIAIFGLRVNMDKSELILVGRVENVEDLSAELGCKVGSLSSTYLGMPLGARFNSVAAWDGIEEKVCKRLAMEKHQYISKGGRITLIRNTLSTLPIYLMSILHLPRVVRMRLEQIQRDFLWGGGALKKNLICNKGKIWGGTWRESFWKDKWCGVASLCDSFPALFAIATSKQALVKDVWSASKSEERGERGGVGALASLGLLMIGETLLGWKGAFVAIFSLRINLDKSEILSMGRVENVKELGLELGCKIGVLPFSYLRLPLGALHKSVVAWDGMEESTLSNIPIYYMSLLRMPKVVRLRLEQIQRDFLWGGGALEQKTHLVNWCFVEEREALWKQVIGWKFGVEQGGCIQRGVGSGGLDSSVEGGGELESLFFLAFQRLRGGLGGTTPLDNSREEGKCKFGG</sequence>
<evidence type="ECO:0000259" key="11">
    <source>
        <dbReference type="PROSITE" id="PS50102"/>
    </source>
</evidence>
<dbReference type="InterPro" id="IPR000571">
    <property type="entry name" value="Znf_CCCH"/>
</dbReference>
<dbReference type="GO" id="GO:0008173">
    <property type="term" value="F:RNA methyltransferase activity"/>
    <property type="evidence" value="ECO:0007669"/>
    <property type="project" value="InterPro"/>
</dbReference>
<dbReference type="GO" id="GO:0008270">
    <property type="term" value="F:zinc ion binding"/>
    <property type="evidence" value="ECO:0007669"/>
    <property type="project" value="UniProtKB-KW"/>
</dbReference>
<dbReference type="InterPro" id="IPR036855">
    <property type="entry name" value="Znf_CCCH_sf"/>
</dbReference>
<evidence type="ECO:0000256" key="5">
    <source>
        <dbReference type="ARBA" id="ARBA00022771"/>
    </source>
</evidence>
<dbReference type="Pfam" id="PF13847">
    <property type="entry name" value="Methyltransf_31"/>
    <property type="match status" value="1"/>
</dbReference>
<dbReference type="InterPro" id="IPR035979">
    <property type="entry name" value="RBD_domain_sf"/>
</dbReference>
<feature type="compositionally biased region" description="Polar residues" evidence="10">
    <location>
        <begin position="1"/>
        <end position="21"/>
    </location>
</feature>
<dbReference type="InterPro" id="IPR045850">
    <property type="entry name" value="TRM2_met"/>
</dbReference>
<evidence type="ECO:0000256" key="3">
    <source>
        <dbReference type="ARBA" id="ARBA00022691"/>
    </source>
</evidence>
<evidence type="ECO:0000313" key="13">
    <source>
        <dbReference type="EMBL" id="RVW97260.1"/>
    </source>
</evidence>
<evidence type="ECO:0000256" key="1">
    <source>
        <dbReference type="ARBA" id="ARBA00022603"/>
    </source>
</evidence>
<feature type="domain" description="C3H1-type" evidence="12">
    <location>
        <begin position="69"/>
        <end position="98"/>
    </location>
</feature>
<dbReference type="Gene3D" id="2.40.50.1070">
    <property type="match status" value="1"/>
</dbReference>
<dbReference type="InterPro" id="IPR010280">
    <property type="entry name" value="U5_MeTrfase_fam"/>
</dbReference>
<keyword evidence="7" id="KW-0694">RNA-binding</keyword>
<comment type="similarity">
    <text evidence="9">Belongs to the class I-like SAM-binding methyltransferase superfamily. RNA M5U methyltransferase family.</text>
</comment>
<dbReference type="Gene3D" id="3.30.70.330">
    <property type="match status" value="1"/>
</dbReference>
<dbReference type="PANTHER" id="PTHR45904:SF2">
    <property type="entry name" value="TRNA (URACIL-5-)-METHYLTRANSFERASE HOMOLOG A"/>
    <property type="match status" value="1"/>
</dbReference>
<feature type="compositionally biased region" description="Polar residues" evidence="10">
    <location>
        <begin position="777"/>
        <end position="786"/>
    </location>
</feature>
<keyword evidence="1 9" id="KW-0489">Methyltransferase</keyword>
<feature type="region of interest" description="Disordered" evidence="10">
    <location>
        <begin position="1"/>
        <end position="63"/>
    </location>
</feature>
<dbReference type="Gene3D" id="3.40.50.150">
    <property type="entry name" value="Vaccinia Virus protein VP39"/>
    <property type="match status" value="1"/>
</dbReference>
<accession>A0A438IKL5</accession>
<dbReference type="Pfam" id="PF00642">
    <property type="entry name" value="zf-CCCH"/>
    <property type="match status" value="1"/>
</dbReference>
<evidence type="ECO:0000256" key="10">
    <source>
        <dbReference type="SAM" id="MobiDB-lite"/>
    </source>
</evidence>
<dbReference type="Pfam" id="PF00076">
    <property type="entry name" value="RRM_1"/>
    <property type="match status" value="1"/>
</dbReference>
<proteinExistence type="inferred from homology"/>
<evidence type="ECO:0000256" key="6">
    <source>
        <dbReference type="ARBA" id="ARBA00022833"/>
    </source>
</evidence>
<keyword evidence="4 8" id="KW-0479">Metal-binding</keyword>
<name>A0A438IKL5_VITVI</name>
<reference evidence="13 14" key="1">
    <citation type="journal article" date="2018" name="PLoS Genet.">
        <title>Population sequencing reveals clonal diversity and ancestral inbreeding in the grapevine cultivar Chardonnay.</title>
        <authorList>
            <person name="Roach M.J."/>
            <person name="Johnson D.L."/>
            <person name="Bohlmann J."/>
            <person name="van Vuuren H.J."/>
            <person name="Jones S.J."/>
            <person name="Pretorius I.S."/>
            <person name="Schmidt S.A."/>
            <person name="Borneman A.R."/>
        </authorList>
    </citation>
    <scope>NUCLEOTIDE SEQUENCE [LARGE SCALE GENOMIC DNA]</scope>
    <source>
        <strain evidence="14">cv. Chardonnay</strain>
        <tissue evidence="13">Leaf</tissue>
    </source>
</reference>
<dbReference type="Gene3D" id="4.10.1000.10">
    <property type="entry name" value="Zinc finger, CCCH-type"/>
    <property type="match status" value="1"/>
</dbReference>
<gene>
    <name evidence="13" type="primary">VvCHDp000866_2</name>
    <name evidence="13" type="ORF">CK203_025963</name>
</gene>
<dbReference type="CDD" id="cd02440">
    <property type="entry name" value="AdoMet_MTases"/>
    <property type="match status" value="1"/>
</dbReference>
<protein>
    <submittedName>
        <fullName evidence="13">Zinc finger CCCH domain-containing protein 24</fullName>
    </submittedName>
</protein>
<feature type="zinc finger region" description="C3H1-type" evidence="8">
    <location>
        <begin position="69"/>
        <end position="98"/>
    </location>
</feature>
<dbReference type="InterPro" id="IPR029063">
    <property type="entry name" value="SAM-dependent_MTases_sf"/>
</dbReference>
<comment type="caution">
    <text evidence="9">Lacks conserved residue(s) required for the propagation of feature annotation.</text>
</comment>
<feature type="domain" description="RRM" evidence="11">
    <location>
        <begin position="156"/>
        <end position="226"/>
    </location>
</feature>
<evidence type="ECO:0000256" key="9">
    <source>
        <dbReference type="PROSITE-ProRule" id="PRU01024"/>
    </source>
</evidence>
<dbReference type="PROSITE" id="PS50103">
    <property type="entry name" value="ZF_C3H1"/>
    <property type="match status" value="1"/>
</dbReference>
<dbReference type="InterPro" id="IPR012677">
    <property type="entry name" value="Nucleotide-bd_a/b_plait_sf"/>
</dbReference>
<dbReference type="Proteomes" id="UP000288805">
    <property type="component" value="Unassembled WGS sequence"/>
</dbReference>
<dbReference type="SMART" id="SM00356">
    <property type="entry name" value="ZnF_C3H1"/>
    <property type="match status" value="1"/>
</dbReference>
<feature type="region of interest" description="Disordered" evidence="10">
    <location>
        <begin position="777"/>
        <end position="796"/>
    </location>
</feature>
<dbReference type="InterPro" id="IPR000504">
    <property type="entry name" value="RRM_dom"/>
</dbReference>
<evidence type="ECO:0000313" key="14">
    <source>
        <dbReference type="Proteomes" id="UP000288805"/>
    </source>
</evidence>
<dbReference type="GO" id="GO:0006396">
    <property type="term" value="P:RNA processing"/>
    <property type="evidence" value="ECO:0007669"/>
    <property type="project" value="InterPro"/>
</dbReference>
<feature type="binding site" evidence="9">
    <location>
        <position position="707"/>
    </location>
    <ligand>
        <name>S-adenosyl-L-methionine</name>
        <dbReference type="ChEBI" id="CHEBI:59789"/>
    </ligand>
</feature>
<dbReference type="SUPFAM" id="SSF54928">
    <property type="entry name" value="RNA-binding domain, RBD"/>
    <property type="match status" value="1"/>
</dbReference>
<dbReference type="PROSITE" id="PS51687">
    <property type="entry name" value="SAM_MT_RNA_M5U"/>
    <property type="match status" value="1"/>
</dbReference>
<comment type="caution">
    <text evidence="13">The sequence shown here is derived from an EMBL/GenBank/DDBJ whole genome shotgun (WGS) entry which is preliminary data.</text>
</comment>
<dbReference type="GO" id="GO:0003723">
    <property type="term" value="F:RNA binding"/>
    <property type="evidence" value="ECO:0007669"/>
    <property type="project" value="UniProtKB-UniRule"/>
</dbReference>
<dbReference type="PANTHER" id="PTHR45904">
    <property type="entry name" value="TRNA (URACIL-5-)-METHYLTRANSFERASE"/>
    <property type="match status" value="1"/>
</dbReference>
<evidence type="ECO:0000256" key="2">
    <source>
        <dbReference type="ARBA" id="ARBA00022679"/>
    </source>
</evidence>
<evidence type="ECO:0000256" key="4">
    <source>
        <dbReference type="ARBA" id="ARBA00022723"/>
    </source>
</evidence>
<dbReference type="EMBL" id="QGNW01000102">
    <property type="protein sequence ID" value="RVW97260.1"/>
    <property type="molecule type" value="Genomic_DNA"/>
</dbReference>
<keyword evidence="6 8" id="KW-0862">Zinc</keyword>
<feature type="compositionally biased region" description="Basic and acidic residues" evidence="10">
    <location>
        <begin position="50"/>
        <end position="63"/>
    </location>
</feature>